<reference evidence="2" key="1">
    <citation type="submission" date="2025-08" db="UniProtKB">
        <authorList>
            <consortium name="RefSeq"/>
        </authorList>
    </citation>
    <scope>IDENTIFICATION</scope>
</reference>
<organism evidence="1 2">
    <name type="scientific">Priapulus caudatus</name>
    <name type="common">Priapulid worm</name>
    <dbReference type="NCBI Taxonomy" id="37621"/>
    <lineage>
        <taxon>Eukaryota</taxon>
        <taxon>Metazoa</taxon>
        <taxon>Ecdysozoa</taxon>
        <taxon>Scalidophora</taxon>
        <taxon>Priapulida</taxon>
        <taxon>Priapulimorpha</taxon>
        <taxon>Priapulimorphida</taxon>
        <taxon>Priapulidae</taxon>
        <taxon>Priapulus</taxon>
    </lineage>
</organism>
<dbReference type="InterPro" id="IPR015943">
    <property type="entry name" value="WD40/YVTN_repeat-like_dom_sf"/>
</dbReference>
<dbReference type="InterPro" id="IPR050865">
    <property type="entry name" value="BEACH_Domain"/>
</dbReference>
<dbReference type="InterPro" id="IPR001680">
    <property type="entry name" value="WD40_rpt"/>
</dbReference>
<dbReference type="RefSeq" id="XP_014662063.1">
    <property type="nucleotide sequence ID" value="XM_014806577.1"/>
</dbReference>
<dbReference type="Gene3D" id="2.130.10.10">
    <property type="entry name" value="YVTN repeat-like/Quinoprotein amine dehydrogenase"/>
    <property type="match status" value="2"/>
</dbReference>
<dbReference type="GeneID" id="106805099"/>
<dbReference type="InterPro" id="IPR036322">
    <property type="entry name" value="WD40_repeat_dom_sf"/>
</dbReference>
<name>A0ABM1DQ42_PRICU</name>
<keyword evidence="1" id="KW-1185">Reference proteome</keyword>
<dbReference type="PANTHER" id="PTHR13743:SF86">
    <property type="entry name" value="LYSOSOMAL-TRAFFICKING REGULATOR"/>
    <property type="match status" value="1"/>
</dbReference>
<dbReference type="Proteomes" id="UP000695022">
    <property type="component" value="Unplaced"/>
</dbReference>
<proteinExistence type="predicted"/>
<accession>A0ABM1DQ42</accession>
<protein>
    <submittedName>
        <fullName evidence="2">Lysosomal-trafficking regulator-like isoform X1</fullName>
    </submittedName>
</protein>
<dbReference type="SUPFAM" id="SSF50978">
    <property type="entry name" value="WD40 repeat-like"/>
    <property type="match status" value="1"/>
</dbReference>
<evidence type="ECO:0000313" key="1">
    <source>
        <dbReference type="Proteomes" id="UP000695022"/>
    </source>
</evidence>
<sequence length="283" mass="31223">METVIYRQEKNSSGVTMIFNLAKVSWMYPDNIIRVKQLREQSTSNLLQHDWHDKMVCGCTVGGYKQLILGGQTGVITVYRLSYSQTKQGEVAVCGQPVRLYGHDSRITAVYACEQFSVVVTADSSGVCIVWDTNRLSYAHSYRAHHGVVRAVSVSSTLGYIASVSHTGLLSHLAVHNINSKHVGSIDTELAINCICFSTSPEGTAINIIAAGIEDGSIRMWNTWDLQLVRAISSPASSLPLISLIFSKDSHTLYASNTDGRVFVWHRAGRTKDHPESNFMPLM</sequence>
<dbReference type="SMART" id="SM00320">
    <property type="entry name" value="WD40"/>
    <property type="match status" value="5"/>
</dbReference>
<dbReference type="PANTHER" id="PTHR13743">
    <property type="entry name" value="BEIGE/BEACH-RELATED"/>
    <property type="match status" value="1"/>
</dbReference>
<gene>
    <name evidence="2" type="primary">LOC106805099</name>
</gene>
<evidence type="ECO:0000313" key="2">
    <source>
        <dbReference type="RefSeq" id="XP_014662063.1"/>
    </source>
</evidence>